<dbReference type="InterPro" id="IPR043504">
    <property type="entry name" value="Peptidase_S1_PA_chymotrypsin"/>
</dbReference>
<gene>
    <name evidence="6" type="ORF">CEPID_01400</name>
</gene>
<dbReference type="SUPFAM" id="SSF50494">
    <property type="entry name" value="Trypsin-like serine proteases"/>
    <property type="match status" value="1"/>
</dbReference>
<evidence type="ECO:0000313" key="6">
    <source>
        <dbReference type="EMBL" id="AKK02166.1"/>
    </source>
</evidence>
<dbReference type="NCBIfam" id="NF033740">
    <property type="entry name" value="MarP_fam_protase"/>
    <property type="match status" value="1"/>
</dbReference>
<feature type="transmembrane region" description="Helical" evidence="5">
    <location>
        <begin position="23"/>
        <end position="46"/>
    </location>
</feature>
<evidence type="ECO:0000256" key="3">
    <source>
        <dbReference type="ARBA" id="ARBA00022989"/>
    </source>
</evidence>
<dbReference type="InterPro" id="IPR047680">
    <property type="entry name" value="MarP-like"/>
</dbReference>
<dbReference type="PATRIC" id="fig|1050174.4.peg.285"/>
<organism evidence="6 7">
    <name type="scientific">Corynebacterium epidermidicanis</name>
    <dbReference type="NCBI Taxonomy" id="1050174"/>
    <lineage>
        <taxon>Bacteria</taxon>
        <taxon>Bacillati</taxon>
        <taxon>Actinomycetota</taxon>
        <taxon>Actinomycetes</taxon>
        <taxon>Mycobacteriales</taxon>
        <taxon>Corynebacteriaceae</taxon>
        <taxon>Corynebacterium</taxon>
    </lineage>
</organism>
<comment type="subcellular location">
    <subcellularLocation>
        <location evidence="1">Membrane</location>
        <topology evidence="1">Multi-pass membrane protein</topology>
    </subcellularLocation>
</comment>
<dbReference type="RefSeq" id="WP_047239433.1">
    <property type="nucleotide sequence ID" value="NZ_CP011541.1"/>
</dbReference>
<dbReference type="OrthoDB" id="9766361at2"/>
<accession>A0A0G3GLU5</accession>
<dbReference type="Gene3D" id="2.40.10.10">
    <property type="entry name" value="Trypsin-like serine proteases"/>
    <property type="match status" value="2"/>
</dbReference>
<dbReference type="Proteomes" id="UP000035368">
    <property type="component" value="Chromosome"/>
</dbReference>
<dbReference type="GO" id="GO:0016020">
    <property type="term" value="C:membrane"/>
    <property type="evidence" value="ECO:0007669"/>
    <property type="project" value="UniProtKB-SubCell"/>
</dbReference>
<keyword evidence="2 5" id="KW-0812">Transmembrane</keyword>
<protein>
    <submittedName>
        <fullName evidence="6">Trypsin-like peptidase domain/Colicin V production protein</fullName>
    </submittedName>
</protein>
<keyword evidence="7" id="KW-1185">Reference proteome</keyword>
<keyword evidence="4 5" id="KW-0472">Membrane</keyword>
<dbReference type="PANTHER" id="PTHR43019">
    <property type="entry name" value="SERINE ENDOPROTEASE DEGS"/>
    <property type="match status" value="1"/>
</dbReference>
<keyword evidence="3 5" id="KW-1133">Transmembrane helix</keyword>
<feature type="transmembrane region" description="Helical" evidence="5">
    <location>
        <begin position="58"/>
        <end position="83"/>
    </location>
</feature>
<dbReference type="STRING" id="1050174.CEPID_01400"/>
<dbReference type="KEGG" id="cei:CEPID_01400"/>
<dbReference type="PANTHER" id="PTHR43019:SF23">
    <property type="entry name" value="PROTEASE DO-LIKE 5, CHLOROPLASTIC"/>
    <property type="match status" value="1"/>
</dbReference>
<dbReference type="EMBL" id="CP011541">
    <property type="protein sequence ID" value="AKK02166.1"/>
    <property type="molecule type" value="Genomic_DNA"/>
</dbReference>
<sequence length="393" mass="41321">MLVDAVIAVIVLGTLITGWRQGALASVLATVGVIAGLVLGAAAAPWVMSYTDSTAFRFLLAIAMVVLLVGVGNMAGGIAGNALRNRMKLRSTQRFDSVFGALFQALATLVVVWLVAIPLATVASGSFAQQLHNSRVLREVDRYAPSPLHSLPNQISAMLNESGLPPLTSPFNPQIKANVLAPKVEVAHPEVVQEIRPSVVHVLGQASQCRHLLSGSGFVVSDDYVFTNAHVVAGTEAVKLDTVLGVKPATVVFYDPAIDIAVLHAPGLGLAPLTWAPQPAESGVDTVIMGFPGSGPFTATTARVRERITINGPDIYALHRIDREAYTIRGEVRQGNSGGPMVTEDGQLLGMVFGAAVDSSDTGYALTGEQIQRTVGDYQQKTEPVATGECVAK</sequence>
<dbReference type="Pfam" id="PF02674">
    <property type="entry name" value="Colicin_V"/>
    <property type="match status" value="1"/>
</dbReference>
<dbReference type="Pfam" id="PF13365">
    <property type="entry name" value="Trypsin_2"/>
    <property type="match status" value="1"/>
</dbReference>
<evidence type="ECO:0000313" key="7">
    <source>
        <dbReference type="Proteomes" id="UP000035368"/>
    </source>
</evidence>
<evidence type="ECO:0000256" key="5">
    <source>
        <dbReference type="SAM" id="Phobius"/>
    </source>
</evidence>
<evidence type="ECO:0000256" key="4">
    <source>
        <dbReference type="ARBA" id="ARBA00023136"/>
    </source>
</evidence>
<feature type="transmembrane region" description="Helical" evidence="5">
    <location>
        <begin position="95"/>
        <end position="116"/>
    </location>
</feature>
<evidence type="ECO:0000256" key="2">
    <source>
        <dbReference type="ARBA" id="ARBA00022692"/>
    </source>
</evidence>
<evidence type="ECO:0000256" key="1">
    <source>
        <dbReference type="ARBA" id="ARBA00004141"/>
    </source>
</evidence>
<dbReference type="AlphaFoldDB" id="A0A0G3GLU5"/>
<proteinExistence type="predicted"/>
<name>A0A0G3GLU5_9CORY</name>
<dbReference type="InterPro" id="IPR003825">
    <property type="entry name" value="Colicin-V_CvpA"/>
</dbReference>
<dbReference type="InterPro" id="IPR009003">
    <property type="entry name" value="Peptidase_S1_PA"/>
</dbReference>
<reference evidence="6 7" key="1">
    <citation type="submission" date="2015-05" db="EMBL/GenBank/DDBJ databases">
        <title>Complete genome sequence of Corynebacterium epidermidicanis DSM 45586, isolated from the skin of a dog suffering from pruritus.</title>
        <authorList>
            <person name="Ruckert C."/>
            <person name="Albersmeier A."/>
            <person name="Winkler A."/>
            <person name="Tauch A."/>
        </authorList>
    </citation>
    <scope>NUCLEOTIDE SEQUENCE [LARGE SCALE GENOMIC DNA]</scope>
    <source>
        <strain evidence="6 7">DSM 45586</strain>
    </source>
</reference>
<dbReference type="GO" id="GO:0009403">
    <property type="term" value="P:toxin biosynthetic process"/>
    <property type="evidence" value="ECO:0007669"/>
    <property type="project" value="InterPro"/>
</dbReference>